<dbReference type="InterPro" id="IPR014001">
    <property type="entry name" value="Helicase_ATP-bd"/>
</dbReference>
<dbReference type="Pfam" id="PF00270">
    <property type="entry name" value="DEAD"/>
    <property type="match status" value="1"/>
</dbReference>
<evidence type="ECO:0000256" key="1">
    <source>
        <dbReference type="ARBA" id="ARBA00022741"/>
    </source>
</evidence>
<dbReference type="PROSITE" id="PS51194">
    <property type="entry name" value="HELICASE_CTER"/>
    <property type="match status" value="1"/>
</dbReference>
<dbReference type="PROSITE" id="PS51195">
    <property type="entry name" value="Q_MOTIF"/>
    <property type="match status" value="1"/>
</dbReference>
<feature type="short sequence motif" description="Q motif" evidence="6">
    <location>
        <begin position="58"/>
        <end position="86"/>
    </location>
</feature>
<proteinExistence type="inferred from homology"/>
<keyword evidence="3 11" id="KW-0347">Helicase</keyword>
<comment type="caution">
    <text evidence="11">The sequence shown here is derived from an EMBL/GenBank/DDBJ whole genome shotgun (WGS) entry which is preliminary data.</text>
</comment>
<evidence type="ECO:0000259" key="8">
    <source>
        <dbReference type="PROSITE" id="PS51192"/>
    </source>
</evidence>
<evidence type="ECO:0000313" key="11">
    <source>
        <dbReference type="EMBL" id="GGS38877.1"/>
    </source>
</evidence>
<dbReference type="SMART" id="SM00487">
    <property type="entry name" value="DEXDc"/>
    <property type="match status" value="1"/>
</dbReference>
<dbReference type="Pfam" id="PF00271">
    <property type="entry name" value="Helicase_C"/>
    <property type="match status" value="1"/>
</dbReference>
<evidence type="ECO:0000256" key="7">
    <source>
        <dbReference type="SAM" id="MobiDB-lite"/>
    </source>
</evidence>
<reference evidence="11" key="2">
    <citation type="submission" date="2020-09" db="EMBL/GenBank/DDBJ databases">
        <authorList>
            <person name="Sun Q."/>
            <person name="Ohkuma M."/>
        </authorList>
    </citation>
    <scope>NUCLEOTIDE SEQUENCE</scope>
    <source>
        <strain evidence="11">JCM 4234</strain>
    </source>
</reference>
<dbReference type="CDD" id="cd18787">
    <property type="entry name" value="SF2_C_DEAD"/>
    <property type="match status" value="1"/>
</dbReference>
<dbReference type="PANTHER" id="PTHR47959:SF13">
    <property type="entry name" value="ATP-DEPENDENT RNA HELICASE RHLE"/>
    <property type="match status" value="1"/>
</dbReference>
<evidence type="ECO:0000259" key="9">
    <source>
        <dbReference type="PROSITE" id="PS51194"/>
    </source>
</evidence>
<dbReference type="InterPro" id="IPR027417">
    <property type="entry name" value="P-loop_NTPase"/>
</dbReference>
<organism evidence="11 12">
    <name type="scientific">Streptomyces griseoviridis</name>
    <dbReference type="NCBI Taxonomy" id="45398"/>
    <lineage>
        <taxon>Bacteria</taxon>
        <taxon>Bacillati</taxon>
        <taxon>Actinomycetota</taxon>
        <taxon>Actinomycetes</taxon>
        <taxon>Kitasatosporales</taxon>
        <taxon>Streptomycetaceae</taxon>
        <taxon>Streptomyces</taxon>
    </lineage>
</organism>
<dbReference type="GO" id="GO:0016787">
    <property type="term" value="F:hydrolase activity"/>
    <property type="evidence" value="ECO:0007669"/>
    <property type="project" value="UniProtKB-KW"/>
</dbReference>
<evidence type="ECO:0000256" key="3">
    <source>
        <dbReference type="ARBA" id="ARBA00022806"/>
    </source>
</evidence>
<keyword evidence="2" id="KW-0378">Hydrolase</keyword>
<feature type="compositionally biased region" description="Basic residues" evidence="7">
    <location>
        <begin position="456"/>
        <end position="470"/>
    </location>
</feature>
<evidence type="ECO:0000256" key="5">
    <source>
        <dbReference type="ARBA" id="ARBA00038437"/>
    </source>
</evidence>
<dbReference type="GO" id="GO:0003676">
    <property type="term" value="F:nucleic acid binding"/>
    <property type="evidence" value="ECO:0007669"/>
    <property type="project" value="InterPro"/>
</dbReference>
<dbReference type="InterPro" id="IPR044742">
    <property type="entry name" value="DEAD/DEAH_RhlB"/>
</dbReference>
<gene>
    <name evidence="11" type="ORF">GCM10010238_30470</name>
</gene>
<dbReference type="GO" id="GO:0005524">
    <property type="term" value="F:ATP binding"/>
    <property type="evidence" value="ECO:0007669"/>
    <property type="project" value="UniProtKB-KW"/>
</dbReference>
<dbReference type="Proteomes" id="UP000653493">
    <property type="component" value="Unassembled WGS sequence"/>
</dbReference>
<feature type="compositionally biased region" description="Gly residues" evidence="7">
    <location>
        <begin position="18"/>
        <end position="28"/>
    </location>
</feature>
<comment type="similarity">
    <text evidence="5">Belongs to the DEAD box helicase family.</text>
</comment>
<keyword evidence="12" id="KW-1185">Reference proteome</keyword>
<name>A0A918LFC2_STRGD</name>
<feature type="region of interest" description="Disordered" evidence="7">
    <location>
        <begin position="449"/>
        <end position="488"/>
    </location>
</feature>
<accession>A0A918LFC2</accession>
<evidence type="ECO:0000259" key="10">
    <source>
        <dbReference type="PROSITE" id="PS51195"/>
    </source>
</evidence>
<dbReference type="CDD" id="cd00268">
    <property type="entry name" value="DEADc"/>
    <property type="match status" value="1"/>
</dbReference>
<dbReference type="GO" id="GO:0005829">
    <property type="term" value="C:cytosol"/>
    <property type="evidence" value="ECO:0007669"/>
    <property type="project" value="TreeGrafter"/>
</dbReference>
<dbReference type="SUPFAM" id="SSF52540">
    <property type="entry name" value="P-loop containing nucleoside triphosphate hydrolases"/>
    <property type="match status" value="1"/>
</dbReference>
<evidence type="ECO:0000256" key="4">
    <source>
        <dbReference type="ARBA" id="ARBA00022840"/>
    </source>
</evidence>
<dbReference type="GO" id="GO:0003724">
    <property type="term" value="F:RNA helicase activity"/>
    <property type="evidence" value="ECO:0007669"/>
    <property type="project" value="InterPro"/>
</dbReference>
<dbReference type="InterPro" id="IPR050079">
    <property type="entry name" value="DEAD_box_RNA_helicase"/>
</dbReference>
<dbReference type="Gene3D" id="3.40.50.300">
    <property type="entry name" value="P-loop containing nucleotide triphosphate hydrolases"/>
    <property type="match status" value="2"/>
</dbReference>
<protein>
    <submittedName>
        <fullName evidence="11">DEAD/DEAH box helicase</fullName>
    </submittedName>
</protein>
<dbReference type="InterPro" id="IPR001650">
    <property type="entry name" value="Helicase_C-like"/>
</dbReference>
<keyword evidence="4" id="KW-0067">ATP-binding</keyword>
<dbReference type="PROSITE" id="PS51192">
    <property type="entry name" value="HELICASE_ATP_BIND_1"/>
    <property type="match status" value="1"/>
</dbReference>
<evidence type="ECO:0000256" key="6">
    <source>
        <dbReference type="PROSITE-ProRule" id="PRU00552"/>
    </source>
</evidence>
<evidence type="ECO:0000256" key="2">
    <source>
        <dbReference type="ARBA" id="ARBA00022801"/>
    </source>
</evidence>
<dbReference type="EMBL" id="BMSL01000006">
    <property type="protein sequence ID" value="GGS38877.1"/>
    <property type="molecule type" value="Genomic_DNA"/>
</dbReference>
<dbReference type="PANTHER" id="PTHR47959">
    <property type="entry name" value="ATP-DEPENDENT RNA HELICASE RHLE-RELATED"/>
    <property type="match status" value="1"/>
</dbReference>
<feature type="domain" description="DEAD-box RNA helicase Q" evidence="10">
    <location>
        <begin position="58"/>
        <end position="86"/>
    </location>
</feature>
<feature type="compositionally biased region" description="Basic and acidic residues" evidence="7">
    <location>
        <begin position="1"/>
        <end position="11"/>
    </location>
</feature>
<reference evidence="11" key="1">
    <citation type="journal article" date="2014" name="Int. J. Syst. Evol. Microbiol.">
        <title>Complete genome sequence of Corynebacterium casei LMG S-19264T (=DSM 44701T), isolated from a smear-ripened cheese.</title>
        <authorList>
            <consortium name="US DOE Joint Genome Institute (JGI-PGF)"/>
            <person name="Walter F."/>
            <person name="Albersmeier A."/>
            <person name="Kalinowski J."/>
            <person name="Ruckert C."/>
        </authorList>
    </citation>
    <scope>NUCLEOTIDE SEQUENCE</scope>
    <source>
        <strain evidence="11">JCM 4234</strain>
    </source>
</reference>
<dbReference type="AlphaFoldDB" id="A0A918LFC2"/>
<feature type="domain" description="Helicase ATP-binding" evidence="8">
    <location>
        <begin position="89"/>
        <end position="262"/>
    </location>
</feature>
<keyword evidence="1" id="KW-0547">Nucleotide-binding</keyword>
<feature type="region of interest" description="Disordered" evidence="7">
    <location>
        <begin position="1"/>
        <end position="36"/>
    </location>
</feature>
<dbReference type="SMART" id="SM00490">
    <property type="entry name" value="HELICc"/>
    <property type="match status" value="1"/>
</dbReference>
<feature type="domain" description="Helicase C-terminal" evidence="9">
    <location>
        <begin position="285"/>
        <end position="431"/>
    </location>
</feature>
<sequence length="488" mass="51460">MNRTRTNDRYARTRSAAGTGGSWRGGGRPAAARGRRPAAVQGEFALPTTVTPALPAVAAFADLGMPGELLAALGTEGVTVPFPIQAATLPNSLAGRDVLGRGRTGSGKTLAFGLALLARTAGQRAEARQPLGLILVPTRELAQQVTDALTPYARAVRLRLVTVVGGMSIGRQASALRGGAEIVVATPGRLKDLIDRGDCRLDQVAVTVLDEADQMADMGFMPQVTALLDQVRPEGQRMLFSATLDRNVDLLVRRYLSDPVVHSVDPSAGAVTTMEHHVLHVHGADKHSATTEIAARDGRVIMFLDTKHAVDRLTDHLLNSGVRAAALHGGKSQPQRTRTLTQFKSGHVNVLVATNVAARGIHVDHLDLVVNVDPPTDHKDYLHRGGRTARAGESGSVVTLVTPNQRRDMTRLMAAAGIVPQTTQVRAGDAELHRITGAQAPSGVPVVIAAPVVERPKKRAGTSRGRRRRPASAAGRGPVRQSSSGAAA</sequence>
<evidence type="ECO:0000313" key="12">
    <source>
        <dbReference type="Proteomes" id="UP000653493"/>
    </source>
</evidence>
<dbReference type="InterPro" id="IPR011545">
    <property type="entry name" value="DEAD/DEAH_box_helicase_dom"/>
</dbReference>
<dbReference type="InterPro" id="IPR014014">
    <property type="entry name" value="RNA_helicase_DEAD_Q_motif"/>
</dbReference>